<dbReference type="GO" id="GO:0007034">
    <property type="term" value="P:vacuolar transport"/>
    <property type="evidence" value="ECO:0007669"/>
    <property type="project" value="InterPro"/>
</dbReference>
<dbReference type="InterPro" id="IPR005024">
    <property type="entry name" value="Snf7_fam"/>
</dbReference>
<accession>A0A504X381</accession>
<dbReference type="VEuPathDB" id="TriTrypDB:LdCL_360042900"/>
<feature type="region of interest" description="Disordered" evidence="1">
    <location>
        <begin position="874"/>
        <end position="893"/>
    </location>
</feature>
<gene>
    <name evidence="3" type="ORF">CGC20_28185</name>
</gene>
<evidence type="ECO:0000313" key="3">
    <source>
        <dbReference type="EMBL" id="TPP42095.1"/>
    </source>
</evidence>
<dbReference type="VEuPathDB" id="TriTrypDB:LdBPK_363590.1"/>
<dbReference type="SUPFAM" id="SSF46938">
    <property type="entry name" value="CRAL/TRIO N-terminal domain"/>
    <property type="match status" value="1"/>
</dbReference>
<dbReference type="InterPro" id="IPR036273">
    <property type="entry name" value="CRAL/TRIO_N_dom_sf"/>
</dbReference>
<proteinExistence type="predicted"/>
<dbReference type="CDD" id="cd00170">
    <property type="entry name" value="SEC14"/>
    <property type="match status" value="1"/>
</dbReference>
<feature type="domain" description="CRAL-TRIO" evidence="2">
    <location>
        <begin position="299"/>
        <end position="455"/>
    </location>
</feature>
<dbReference type="SMART" id="SM00516">
    <property type="entry name" value="SEC14"/>
    <property type="match status" value="1"/>
</dbReference>
<dbReference type="InterPro" id="IPR036865">
    <property type="entry name" value="CRAL-TRIO_dom_sf"/>
</dbReference>
<evidence type="ECO:0000256" key="1">
    <source>
        <dbReference type="SAM" id="MobiDB-lite"/>
    </source>
</evidence>
<sequence>MPAFGNMFHRTTPEEEVRKWTRSLRSEQRKIELQITKIRREEAKVKLSMKQAAKQNDQVVMRMLAKEMIRSRKAVNRMYASKAQMNSVSMQLQNQVSQMKMSGSLKKSGEIMKEMNSLVKVKEIQQSMMAMSKEMARAGLIEEIINDTIDEALDDDISDTELEDEVNKVVMDVVQGKASGGVVAITPTDWEAQYERDFNAQKSSGSIIFSEEERRKNRELCSRLRDILPFDDAYKVSDCDLMYRFLIGKHWNVASTEKGMREYARLRKSDDLNNIIGEQLHPTICSVLSPMYKDEPCPIYGLDKEGLPVLWLSPDANKLMAAMKDFTSEQLLRFQLRSMEVSRYVCLQRRVDRCTYVIDLGGITMSSVNKATLALLKGVMNLLQVAYPEIMRRLLIFNTGWAVSAAWKVLRPLVDMRVQDKIKFESGPPTLAVLEQYIAADQVHPSFGGTGSANVLGPIIDAEVRRIRRGVEGRVSPDPAAAAASVVHRPSLESRQSTTLLSRDALTLYSVESTTPPSTACPSPNCNPSLACGGHAEERERVVIGMPSAVTAWLVKTSTASGPLNVLDMSLSVASSSGEYACCREQASPTPAADDATKRSYRGVASPPSRDPSADGTAAPSRESVPIHATTSIEPTTQQQAELPIVAISLTYGADGSISGYCGRQCVGCFQQGLLYAPATDDDDSAFPRRFPSLLPLSQSSVVGGCTGRSVGVPAGELLAEAGHPLHNFLIVCDAQRRARYLVRESRLRKRLTVYNVVGEAEVHTGKNNRHYVEGERAKLGVVVPHSNATSCGGKEDWMLYGEDVTKRSSRNPTLPLQQLFSKTKRAVLTAKKSRSSDSLDKSQNGRWAASIFAALHFRVYSPAKRKPKSISFMASGSASVPPPSLPDQSGKSCDAVTDDSTQLLAECKGQTVRFYKLSTKNSLPDLFALAVAITQSWSNEMDSCKGKAAASKETHYSSDDDVMP</sequence>
<dbReference type="Gene3D" id="3.40.525.10">
    <property type="entry name" value="CRAL-TRIO lipid binding domain"/>
    <property type="match status" value="1"/>
</dbReference>
<evidence type="ECO:0000259" key="2">
    <source>
        <dbReference type="PROSITE" id="PS50191"/>
    </source>
</evidence>
<dbReference type="AlphaFoldDB" id="A0A504X381"/>
<dbReference type="PANTHER" id="PTHR10476">
    <property type="entry name" value="CHARGED MULTIVESICULAR BODY PROTEIN"/>
    <property type="match status" value="1"/>
</dbReference>
<feature type="region of interest" description="Disordered" evidence="1">
    <location>
        <begin position="585"/>
        <end position="624"/>
    </location>
</feature>
<dbReference type="Proteomes" id="UP000318821">
    <property type="component" value="Unassembled WGS sequence"/>
</dbReference>
<dbReference type="Pfam" id="PF03357">
    <property type="entry name" value="Snf7"/>
    <property type="match status" value="1"/>
</dbReference>
<dbReference type="EMBL" id="RHLD01000002">
    <property type="protein sequence ID" value="TPP42095.1"/>
    <property type="molecule type" value="Genomic_DNA"/>
</dbReference>
<dbReference type="InterPro" id="IPR001251">
    <property type="entry name" value="CRAL-TRIO_dom"/>
</dbReference>
<dbReference type="Gene3D" id="6.10.140.1230">
    <property type="match status" value="1"/>
</dbReference>
<evidence type="ECO:0000313" key="4">
    <source>
        <dbReference type="Proteomes" id="UP000318821"/>
    </source>
</evidence>
<dbReference type="VEuPathDB" id="TriTrypDB:LDHU3_36.4870"/>
<comment type="caution">
    <text evidence="3">The sequence shown here is derived from an EMBL/GenBank/DDBJ whole genome shotgun (WGS) entry which is preliminary data.</text>
</comment>
<name>A0A504X381_LEIDO</name>
<reference evidence="4" key="1">
    <citation type="submission" date="2019-02" db="EMBL/GenBank/DDBJ databases">
        <title>FDA dAtabase for Regulatory Grade micrObial Sequences (FDA-ARGOS): Supporting development and validation of Infectious Disease Dx tests.</title>
        <authorList>
            <person name="Duncan R."/>
            <person name="Fisher C."/>
            <person name="Tallon L."/>
            <person name="Sadzewicz L."/>
            <person name="Sengamalay N."/>
            <person name="Ott S."/>
            <person name="Godinez A."/>
            <person name="Nagaraj S."/>
            <person name="Vavikolanu K."/>
            <person name="Vyas G."/>
            <person name="Nadendla S."/>
            <person name="Aluvathingal J."/>
            <person name="Sichtig H."/>
        </authorList>
    </citation>
    <scope>NUCLEOTIDE SEQUENCE [LARGE SCALE GENOMIC DNA]</scope>
    <source>
        <strain evidence="4">FDAARGOS_360</strain>
    </source>
</reference>
<organism evidence="3 4">
    <name type="scientific">Leishmania donovani</name>
    <dbReference type="NCBI Taxonomy" id="5661"/>
    <lineage>
        <taxon>Eukaryota</taxon>
        <taxon>Discoba</taxon>
        <taxon>Euglenozoa</taxon>
        <taxon>Kinetoplastea</taxon>
        <taxon>Metakinetoplastina</taxon>
        <taxon>Trypanosomatida</taxon>
        <taxon>Trypanosomatidae</taxon>
        <taxon>Leishmaniinae</taxon>
        <taxon>Leishmania</taxon>
    </lineage>
</organism>
<dbReference type="PROSITE" id="PS50191">
    <property type="entry name" value="CRAL_TRIO"/>
    <property type="match status" value="1"/>
</dbReference>
<dbReference type="SUPFAM" id="SSF52087">
    <property type="entry name" value="CRAL/TRIO domain"/>
    <property type="match status" value="1"/>
</dbReference>
<dbReference type="Pfam" id="PF00650">
    <property type="entry name" value="CRAL_TRIO"/>
    <property type="match status" value="1"/>
</dbReference>
<protein>
    <submittedName>
        <fullName evidence="3">CRAL/TRIO domain family protein</fullName>
    </submittedName>
</protein>